<name>A0A841JRK3_9BACT</name>
<gene>
    <name evidence="1" type="ORF">HNQ77_001995</name>
</gene>
<dbReference type="AlphaFoldDB" id="A0A841JRK3"/>
<reference evidence="1 2" key="1">
    <citation type="submission" date="2020-08" db="EMBL/GenBank/DDBJ databases">
        <title>Genomic Encyclopedia of Type Strains, Phase IV (KMG-IV): sequencing the most valuable type-strain genomes for metagenomic binning, comparative biology and taxonomic classification.</title>
        <authorList>
            <person name="Goeker M."/>
        </authorList>
    </citation>
    <scope>NUCLEOTIDE SEQUENCE [LARGE SCALE GENOMIC DNA]</scope>
    <source>
        <strain evidence="1 2">DSM 103733</strain>
    </source>
</reference>
<dbReference type="InterPro" id="IPR043733">
    <property type="entry name" value="DUF5677"/>
</dbReference>
<evidence type="ECO:0000313" key="2">
    <source>
        <dbReference type="Proteomes" id="UP000538666"/>
    </source>
</evidence>
<dbReference type="RefSeq" id="WP_156185915.1">
    <property type="nucleotide sequence ID" value="NZ_JACHEK010000004.1"/>
</dbReference>
<organism evidence="1 2">
    <name type="scientific">Silvibacterium bohemicum</name>
    <dbReference type="NCBI Taxonomy" id="1577686"/>
    <lineage>
        <taxon>Bacteria</taxon>
        <taxon>Pseudomonadati</taxon>
        <taxon>Acidobacteriota</taxon>
        <taxon>Terriglobia</taxon>
        <taxon>Terriglobales</taxon>
        <taxon>Acidobacteriaceae</taxon>
        <taxon>Silvibacterium</taxon>
    </lineage>
</organism>
<keyword evidence="2" id="KW-1185">Reference proteome</keyword>
<dbReference type="Pfam" id="PF18928">
    <property type="entry name" value="DUF5677"/>
    <property type="match status" value="1"/>
</dbReference>
<comment type="caution">
    <text evidence="1">The sequence shown here is derived from an EMBL/GenBank/DDBJ whole genome shotgun (WGS) entry which is preliminary data.</text>
</comment>
<sequence>MEQRSHSNNRETNEARSRVEHLLLCAAAVLSPTRDWLEKASVANWQPSEEGVINHYHLVLRSIVVKQAEALDSILILARGVRGFSAVPLLRAMYEELIWVLYLASRTEDEASRIVHALGAVGIHETFLAQENYVIPNTGSGFSLEWKLRSKFAYDRGRDELRDIFSASGFTLKKHQTIPSMAQLAKSVSMETTYGFLYHGTSRAVHFSVPEQLRRIWGRPGQMTISSSTFEAYWAAFSLYWGSWLYSLTFLTTVPLLQTPDLPDEELEQLGRAMEAVKKDGAVPILTNAEVYWPETWR</sequence>
<dbReference type="Proteomes" id="UP000538666">
    <property type="component" value="Unassembled WGS sequence"/>
</dbReference>
<dbReference type="EMBL" id="JACHEK010000004">
    <property type="protein sequence ID" value="MBB6144043.1"/>
    <property type="molecule type" value="Genomic_DNA"/>
</dbReference>
<accession>A0A841JRK3</accession>
<protein>
    <submittedName>
        <fullName evidence="1">Uncharacterized protein</fullName>
    </submittedName>
</protein>
<dbReference type="OrthoDB" id="785709at2"/>
<evidence type="ECO:0000313" key="1">
    <source>
        <dbReference type="EMBL" id="MBB6144043.1"/>
    </source>
</evidence>
<proteinExistence type="predicted"/>